<dbReference type="InterPro" id="IPR002467">
    <property type="entry name" value="Pept_M24A_MAP1"/>
</dbReference>
<keyword evidence="5 6" id="KW-0378">Hydrolase</keyword>
<organism evidence="9 10">
    <name type="scientific">Eiseniibacteriota bacterium</name>
    <dbReference type="NCBI Taxonomy" id="2212470"/>
    <lineage>
        <taxon>Bacteria</taxon>
        <taxon>Candidatus Eiseniibacteriota</taxon>
    </lineage>
</organism>
<evidence type="ECO:0000259" key="8">
    <source>
        <dbReference type="Pfam" id="PF00557"/>
    </source>
</evidence>
<dbReference type="InterPro" id="IPR001714">
    <property type="entry name" value="Pept_M24_MAP"/>
</dbReference>
<evidence type="ECO:0000256" key="5">
    <source>
        <dbReference type="ARBA" id="ARBA00022801"/>
    </source>
</evidence>
<feature type="binding site" evidence="6">
    <location>
        <position position="76"/>
    </location>
    <ligand>
        <name>substrate</name>
    </ligand>
</feature>
<feature type="binding site" evidence="6">
    <location>
        <position position="105"/>
    </location>
    <ligand>
        <name>a divalent metal cation</name>
        <dbReference type="ChEBI" id="CHEBI:60240"/>
        <label>1</label>
    </ligand>
</feature>
<evidence type="ECO:0000256" key="7">
    <source>
        <dbReference type="RuleBase" id="RU003653"/>
    </source>
</evidence>
<accession>A0A956NCC9</accession>
<sequence>MSIETEFELDAMIRVGSAVGAARDAMLAAVRAGVSTAELDRIGESVLSARGCRSAPRLAYGFPGSTCISVNDALAHGIPREDRVLCSGDVVNVDVSAELDGFWADTGASVAVGTVGMRTQRLLDETRAALADAIAVARPGVKLSEIGRVVERRARRSGFRVVRDLCGHGVGRHIHEDPMVPNHYDPKDATRLHAGLVITIEPFFTLGSSRVFEDTDGWTLRTSDGSVGAQFEHTIVITDEDALILT</sequence>
<comment type="subunit">
    <text evidence="6">Monomer.</text>
</comment>
<comment type="catalytic activity">
    <reaction evidence="6 7">
        <text>Release of N-terminal amino acids, preferentially methionine, from peptides and arylamides.</text>
        <dbReference type="EC" id="3.4.11.18"/>
    </reaction>
</comment>
<dbReference type="GO" id="GO:0004239">
    <property type="term" value="F:initiator methionyl aminopeptidase activity"/>
    <property type="evidence" value="ECO:0007669"/>
    <property type="project" value="UniProtKB-UniRule"/>
</dbReference>
<dbReference type="InterPro" id="IPR000994">
    <property type="entry name" value="Pept_M24"/>
</dbReference>
<dbReference type="Proteomes" id="UP000739538">
    <property type="component" value="Unassembled WGS sequence"/>
</dbReference>
<evidence type="ECO:0000256" key="6">
    <source>
        <dbReference type="HAMAP-Rule" id="MF_01974"/>
    </source>
</evidence>
<proteinExistence type="inferred from homology"/>
<protein>
    <recommendedName>
        <fullName evidence="6 7">Methionine aminopeptidase</fullName>
        <shortName evidence="6">MAP</shortName>
        <shortName evidence="6">MetAP</shortName>
        <ecNumber evidence="6 7">3.4.11.18</ecNumber>
    </recommendedName>
    <alternativeName>
        <fullName evidence="6">Peptidase M</fullName>
    </alternativeName>
</protein>
<dbReference type="NCBIfam" id="TIGR00500">
    <property type="entry name" value="met_pdase_I"/>
    <property type="match status" value="1"/>
</dbReference>
<feature type="binding site" evidence="6">
    <location>
        <position position="232"/>
    </location>
    <ligand>
        <name>a divalent metal cation</name>
        <dbReference type="ChEBI" id="CHEBI:60240"/>
        <label>1</label>
    </ligand>
</feature>
<comment type="function">
    <text evidence="1 6">Removes the N-terminal methionine from nascent proteins. The N-terminal methionine is often cleaved when the second residue in the primary sequence is small and uncharged (Met-Ala-, Cys, Gly, Pro, Ser, Thr, or Val). Requires deformylation of the N(alpha)-formylated initiator methionine before it can be hydrolyzed.</text>
</comment>
<gene>
    <name evidence="6 9" type="primary">map</name>
    <name evidence="9" type="ORF">KDA27_11200</name>
</gene>
<dbReference type="EMBL" id="JAGQHS010000050">
    <property type="protein sequence ID" value="MCA9756358.1"/>
    <property type="molecule type" value="Genomic_DNA"/>
</dbReference>
<dbReference type="Pfam" id="PF00557">
    <property type="entry name" value="Peptidase_M24"/>
    <property type="match status" value="1"/>
</dbReference>
<dbReference type="PANTHER" id="PTHR43330">
    <property type="entry name" value="METHIONINE AMINOPEPTIDASE"/>
    <property type="match status" value="1"/>
</dbReference>
<feature type="binding site" evidence="6">
    <location>
        <position position="175"/>
    </location>
    <ligand>
        <name>substrate</name>
    </ligand>
</feature>
<reference evidence="9" key="2">
    <citation type="journal article" date="2021" name="Microbiome">
        <title>Successional dynamics and alternative stable states in a saline activated sludge microbial community over 9 years.</title>
        <authorList>
            <person name="Wang Y."/>
            <person name="Ye J."/>
            <person name="Ju F."/>
            <person name="Liu L."/>
            <person name="Boyd J.A."/>
            <person name="Deng Y."/>
            <person name="Parks D.H."/>
            <person name="Jiang X."/>
            <person name="Yin X."/>
            <person name="Woodcroft B.J."/>
            <person name="Tyson G.W."/>
            <person name="Hugenholtz P."/>
            <person name="Polz M.F."/>
            <person name="Zhang T."/>
        </authorList>
    </citation>
    <scope>NUCLEOTIDE SEQUENCE</scope>
    <source>
        <strain evidence="9">HKST-UBA02</strain>
    </source>
</reference>
<feature type="binding site" evidence="6">
    <location>
        <position position="201"/>
    </location>
    <ligand>
        <name>a divalent metal cation</name>
        <dbReference type="ChEBI" id="CHEBI:60240"/>
        <label>2</label>
        <note>catalytic</note>
    </ligand>
</feature>
<dbReference type="PANTHER" id="PTHR43330:SF13">
    <property type="entry name" value="METHIONINE AMINOPEPTIDASE 2"/>
    <property type="match status" value="1"/>
</dbReference>
<keyword evidence="3 6" id="KW-0645">Protease</keyword>
<evidence type="ECO:0000256" key="2">
    <source>
        <dbReference type="ARBA" id="ARBA00022438"/>
    </source>
</evidence>
<dbReference type="InterPro" id="IPR036005">
    <property type="entry name" value="Creatinase/aminopeptidase-like"/>
</dbReference>
<evidence type="ECO:0000256" key="4">
    <source>
        <dbReference type="ARBA" id="ARBA00022723"/>
    </source>
</evidence>
<dbReference type="Gene3D" id="3.90.230.10">
    <property type="entry name" value="Creatinase/methionine aminopeptidase superfamily"/>
    <property type="match status" value="1"/>
</dbReference>
<dbReference type="GO" id="GO:0070006">
    <property type="term" value="F:metalloaminopeptidase activity"/>
    <property type="evidence" value="ECO:0007669"/>
    <property type="project" value="UniProtKB-UniRule"/>
</dbReference>
<evidence type="ECO:0000256" key="1">
    <source>
        <dbReference type="ARBA" id="ARBA00002521"/>
    </source>
</evidence>
<feature type="binding site" evidence="6">
    <location>
        <position position="94"/>
    </location>
    <ligand>
        <name>a divalent metal cation</name>
        <dbReference type="ChEBI" id="CHEBI:60240"/>
        <label>1</label>
    </ligand>
</feature>
<evidence type="ECO:0000256" key="3">
    <source>
        <dbReference type="ARBA" id="ARBA00022670"/>
    </source>
</evidence>
<feature type="binding site" evidence="6">
    <location>
        <position position="232"/>
    </location>
    <ligand>
        <name>a divalent metal cation</name>
        <dbReference type="ChEBI" id="CHEBI:60240"/>
        <label>2</label>
        <note>catalytic</note>
    </ligand>
</feature>
<dbReference type="EC" id="3.4.11.18" evidence="6 7"/>
<feature type="binding site" evidence="6">
    <location>
        <position position="168"/>
    </location>
    <ligand>
        <name>a divalent metal cation</name>
        <dbReference type="ChEBI" id="CHEBI:60240"/>
        <label>2</label>
        <note>catalytic</note>
    </ligand>
</feature>
<feature type="binding site" evidence="6">
    <location>
        <position position="105"/>
    </location>
    <ligand>
        <name>a divalent metal cation</name>
        <dbReference type="ChEBI" id="CHEBI:60240"/>
        <label>2</label>
        <note>catalytic</note>
    </ligand>
</feature>
<dbReference type="HAMAP" id="MF_01974">
    <property type="entry name" value="MetAP_1"/>
    <property type="match status" value="1"/>
</dbReference>
<reference evidence="9" key="1">
    <citation type="submission" date="2020-04" db="EMBL/GenBank/DDBJ databases">
        <authorList>
            <person name="Zhang T."/>
        </authorList>
    </citation>
    <scope>NUCLEOTIDE SEQUENCE</scope>
    <source>
        <strain evidence="9">HKST-UBA02</strain>
    </source>
</reference>
<dbReference type="CDD" id="cd01086">
    <property type="entry name" value="MetAP1"/>
    <property type="match status" value="1"/>
</dbReference>
<dbReference type="SUPFAM" id="SSF55920">
    <property type="entry name" value="Creatinase/aminopeptidase"/>
    <property type="match status" value="1"/>
</dbReference>
<comment type="caution">
    <text evidence="9">The sequence shown here is derived from an EMBL/GenBank/DDBJ whole genome shotgun (WGS) entry which is preliminary data.</text>
</comment>
<evidence type="ECO:0000313" key="9">
    <source>
        <dbReference type="EMBL" id="MCA9756358.1"/>
    </source>
</evidence>
<feature type="domain" description="Peptidase M24" evidence="8">
    <location>
        <begin position="11"/>
        <end position="239"/>
    </location>
</feature>
<dbReference type="GO" id="GO:0006508">
    <property type="term" value="P:proteolysis"/>
    <property type="evidence" value="ECO:0007669"/>
    <property type="project" value="UniProtKB-KW"/>
</dbReference>
<dbReference type="GO" id="GO:0046872">
    <property type="term" value="F:metal ion binding"/>
    <property type="evidence" value="ECO:0007669"/>
    <property type="project" value="UniProtKB-UniRule"/>
</dbReference>
<keyword evidence="4 6" id="KW-0479">Metal-binding</keyword>
<dbReference type="PRINTS" id="PR00599">
    <property type="entry name" value="MAPEPTIDASE"/>
</dbReference>
<comment type="similarity">
    <text evidence="6">Belongs to the peptidase M24A family. Methionine aminopeptidase type 1 subfamily.</text>
</comment>
<dbReference type="AlphaFoldDB" id="A0A956NCC9"/>
<evidence type="ECO:0000313" key="10">
    <source>
        <dbReference type="Proteomes" id="UP000739538"/>
    </source>
</evidence>
<name>A0A956NCC9_UNCEI</name>
<keyword evidence="2 6" id="KW-0031">Aminopeptidase</keyword>
<comment type="cofactor">
    <cofactor evidence="6">
        <name>Co(2+)</name>
        <dbReference type="ChEBI" id="CHEBI:48828"/>
    </cofactor>
    <cofactor evidence="6">
        <name>Zn(2+)</name>
        <dbReference type="ChEBI" id="CHEBI:29105"/>
    </cofactor>
    <cofactor evidence="6">
        <name>Mn(2+)</name>
        <dbReference type="ChEBI" id="CHEBI:29035"/>
    </cofactor>
    <cofactor evidence="6">
        <name>Fe(2+)</name>
        <dbReference type="ChEBI" id="CHEBI:29033"/>
    </cofactor>
    <text evidence="6">Binds 2 divalent metal cations per subunit. Has a high-affinity and a low affinity metal-binding site. The true nature of the physiological cofactor is under debate. The enzyme is active with cobalt, zinc, manganese or divalent iron ions. Most likely, methionine aminopeptidases function as mononuclear Fe(2+)-metalloproteases under physiological conditions, and the catalytically relevant metal-binding site has been assigned to the histidine-containing high-affinity site.</text>
</comment>